<comment type="caution">
    <text evidence="5">The sequence shown here is derived from an EMBL/GenBank/DDBJ whole genome shotgun (WGS) entry which is preliminary data.</text>
</comment>
<dbReference type="Proteomes" id="UP001560045">
    <property type="component" value="Unassembled WGS sequence"/>
</dbReference>
<dbReference type="SUPFAM" id="SSF46785">
    <property type="entry name" value="Winged helix' DNA-binding domain"/>
    <property type="match status" value="1"/>
</dbReference>
<evidence type="ECO:0000256" key="1">
    <source>
        <dbReference type="ARBA" id="ARBA00023015"/>
    </source>
</evidence>
<keyword evidence="6" id="KW-1185">Reference proteome</keyword>
<reference evidence="5 6" key="1">
    <citation type="submission" date="2024-06" db="EMBL/GenBank/DDBJ databases">
        <title>Draft genome sequence of Geodermatophilus badlandi, a novel member of the Geodermatophilaceae isolated from badland sedimentary rocks in the Red desert, Wyoming, USA.</title>
        <authorList>
            <person name="Ben Tekaya S."/>
            <person name="Nouioui I."/>
            <person name="Flores G.M."/>
            <person name="Shaal M.N."/>
            <person name="Bredoire F."/>
            <person name="Basile F."/>
            <person name="Van Diepen L."/>
            <person name="Ward N.L."/>
        </authorList>
    </citation>
    <scope>NUCLEOTIDE SEQUENCE [LARGE SCALE GENOMIC DNA]</scope>
    <source>
        <strain evidence="5 6">WL48A</strain>
    </source>
</reference>
<keyword evidence="1" id="KW-0805">Transcription regulation</keyword>
<evidence type="ECO:0000313" key="6">
    <source>
        <dbReference type="Proteomes" id="UP001560045"/>
    </source>
</evidence>
<proteinExistence type="predicted"/>
<evidence type="ECO:0000313" key="5">
    <source>
        <dbReference type="EMBL" id="MEX5717391.1"/>
    </source>
</evidence>
<dbReference type="RefSeq" id="WP_369203180.1">
    <property type="nucleotide sequence ID" value="NZ_JBFNXQ010000006.1"/>
</dbReference>
<dbReference type="Gene3D" id="3.30.1050.10">
    <property type="entry name" value="SCP2 sterol-binding domain"/>
    <property type="match status" value="1"/>
</dbReference>
<dbReference type="InterPro" id="IPR036388">
    <property type="entry name" value="WH-like_DNA-bd_sf"/>
</dbReference>
<feature type="domain" description="HTH hxlR-type" evidence="4">
    <location>
        <begin position="13"/>
        <end position="111"/>
    </location>
</feature>
<dbReference type="EMBL" id="JBFNXQ010000006">
    <property type="protein sequence ID" value="MEX5717391.1"/>
    <property type="molecule type" value="Genomic_DNA"/>
</dbReference>
<dbReference type="Gene3D" id="1.10.10.10">
    <property type="entry name" value="Winged helix-like DNA-binding domain superfamily/Winged helix DNA-binding domain"/>
    <property type="match status" value="1"/>
</dbReference>
<dbReference type="InterPro" id="IPR036390">
    <property type="entry name" value="WH_DNA-bd_sf"/>
</dbReference>
<accession>A0ABV3XAB9</accession>
<keyword evidence="2" id="KW-0238">DNA-binding</keyword>
<dbReference type="InterPro" id="IPR002577">
    <property type="entry name" value="HTH_HxlR"/>
</dbReference>
<protein>
    <submittedName>
        <fullName evidence="5">Winged helix-turn-helix transcriptional regulator</fullName>
    </submittedName>
</protein>
<dbReference type="PROSITE" id="PS51118">
    <property type="entry name" value="HTH_HXLR"/>
    <property type="match status" value="1"/>
</dbReference>
<organism evidence="5 6">
    <name type="scientific">Geodermatophilus maliterrae</name>
    <dbReference type="NCBI Taxonomy" id="3162531"/>
    <lineage>
        <taxon>Bacteria</taxon>
        <taxon>Bacillati</taxon>
        <taxon>Actinomycetota</taxon>
        <taxon>Actinomycetes</taxon>
        <taxon>Geodermatophilales</taxon>
        <taxon>Geodermatophilaceae</taxon>
        <taxon>Geodermatophilus</taxon>
    </lineage>
</organism>
<sequence>MPTHVTRSYGQFCGLARALEIIGERWAMLVVRDLILGPKRFPELQATLPRIPASLLAARLNELEQSGVVRRRVLGDLDAAVVYELTEYGNELDHIVLSLGLWGARSLNYPGPGDVFTLDAAVLSMYTTFRPEAAAGVQIVYQLNHVEDMVVHAVVDDGALKVDTGPHDAPDLVITPHGPGLLDLLNGRSSAAEAIAAGSVEVEGRAEDLELFTELFHIPAAPAAPRGLAVH</sequence>
<name>A0ABV3XAB9_9ACTN</name>
<keyword evidence="3" id="KW-0804">Transcription</keyword>
<evidence type="ECO:0000259" key="4">
    <source>
        <dbReference type="PROSITE" id="PS51118"/>
    </source>
</evidence>
<dbReference type="Pfam" id="PF01638">
    <property type="entry name" value="HxlR"/>
    <property type="match status" value="1"/>
</dbReference>
<dbReference type="PANTHER" id="PTHR33204:SF18">
    <property type="entry name" value="TRANSCRIPTIONAL REGULATORY PROTEIN"/>
    <property type="match status" value="1"/>
</dbReference>
<dbReference type="PANTHER" id="PTHR33204">
    <property type="entry name" value="TRANSCRIPTIONAL REGULATOR, MARR FAMILY"/>
    <property type="match status" value="1"/>
</dbReference>
<dbReference type="Pfam" id="PF14864">
    <property type="entry name" value="Alkyl_sulf_C"/>
    <property type="match status" value="1"/>
</dbReference>
<evidence type="ECO:0000256" key="3">
    <source>
        <dbReference type="ARBA" id="ARBA00023163"/>
    </source>
</evidence>
<evidence type="ECO:0000256" key="2">
    <source>
        <dbReference type="ARBA" id="ARBA00023125"/>
    </source>
</evidence>
<dbReference type="SUPFAM" id="SSF55718">
    <property type="entry name" value="SCP-like"/>
    <property type="match status" value="1"/>
</dbReference>
<dbReference type="InterPro" id="IPR036527">
    <property type="entry name" value="SCP2_sterol-bd_dom_sf"/>
</dbReference>
<dbReference type="InterPro" id="IPR029229">
    <property type="entry name" value="Alkyl_sulf_C"/>
</dbReference>
<gene>
    <name evidence="5" type="ORF">ABQ292_03290</name>
</gene>